<name>A0A7W9FKV8_9HYPH</name>
<dbReference type="EMBL" id="JACHOO010000001">
    <property type="protein sequence ID" value="MBB5751514.1"/>
    <property type="molecule type" value="Genomic_DNA"/>
</dbReference>
<dbReference type="GO" id="GO:0032259">
    <property type="term" value="P:methylation"/>
    <property type="evidence" value="ECO:0007669"/>
    <property type="project" value="UniProtKB-KW"/>
</dbReference>
<dbReference type="InterPro" id="IPR050723">
    <property type="entry name" value="CFA/CMAS"/>
</dbReference>
<keyword evidence="8" id="KW-1185">Reference proteome</keyword>
<evidence type="ECO:0000256" key="6">
    <source>
        <dbReference type="PIRSR" id="PIRSR003085-1"/>
    </source>
</evidence>
<evidence type="ECO:0000256" key="4">
    <source>
        <dbReference type="ARBA" id="ARBA00022691"/>
    </source>
</evidence>
<dbReference type="GO" id="GO:0008610">
    <property type="term" value="P:lipid biosynthetic process"/>
    <property type="evidence" value="ECO:0007669"/>
    <property type="project" value="InterPro"/>
</dbReference>
<dbReference type="GO" id="GO:0008825">
    <property type="term" value="F:cyclopropane-fatty-acyl-phospholipid synthase activity"/>
    <property type="evidence" value="ECO:0007669"/>
    <property type="project" value="UniProtKB-EC"/>
</dbReference>
<dbReference type="Pfam" id="PF02353">
    <property type="entry name" value="CMAS"/>
    <property type="match status" value="1"/>
</dbReference>
<keyword evidence="2 7" id="KW-0489">Methyltransferase</keyword>
<protein>
    <submittedName>
        <fullName evidence="7">Cyclopropane-fatty-acyl-phospholipid synthase</fullName>
        <ecNumber evidence="7">2.1.1.79</ecNumber>
    </submittedName>
</protein>
<evidence type="ECO:0000256" key="2">
    <source>
        <dbReference type="ARBA" id="ARBA00022603"/>
    </source>
</evidence>
<gene>
    <name evidence="7" type="ORF">GGQ63_000557</name>
</gene>
<keyword evidence="3 7" id="KW-0808">Transferase</keyword>
<dbReference type="AlphaFoldDB" id="A0A7W9FKV8"/>
<keyword evidence="4" id="KW-0949">S-adenosyl-L-methionine</keyword>
<comment type="similarity">
    <text evidence="1">Belongs to the CFA/CMAS family.</text>
</comment>
<reference evidence="7 8" key="1">
    <citation type="submission" date="2020-08" db="EMBL/GenBank/DDBJ databases">
        <title>Genomic Encyclopedia of Type Strains, Phase IV (KMG-IV): sequencing the most valuable type-strain genomes for metagenomic binning, comparative biology and taxonomic classification.</title>
        <authorList>
            <person name="Goeker M."/>
        </authorList>
    </citation>
    <scope>NUCLEOTIDE SEQUENCE [LARGE SCALE GENOMIC DNA]</scope>
    <source>
        <strain evidence="7 8">DSM 16268</strain>
    </source>
</reference>
<feature type="active site" evidence="6">
    <location>
        <position position="383"/>
    </location>
</feature>
<organism evidence="7 8">
    <name type="scientific">Prosthecomicrobium pneumaticum</name>
    <dbReference type="NCBI Taxonomy" id="81895"/>
    <lineage>
        <taxon>Bacteria</taxon>
        <taxon>Pseudomonadati</taxon>
        <taxon>Pseudomonadota</taxon>
        <taxon>Alphaproteobacteria</taxon>
        <taxon>Hyphomicrobiales</taxon>
        <taxon>Kaistiaceae</taxon>
        <taxon>Prosthecomicrobium</taxon>
    </lineage>
</organism>
<evidence type="ECO:0000256" key="5">
    <source>
        <dbReference type="ARBA" id="ARBA00023098"/>
    </source>
</evidence>
<comment type="caution">
    <text evidence="7">The sequence shown here is derived from an EMBL/GenBank/DDBJ whole genome shotgun (WGS) entry which is preliminary data.</text>
</comment>
<keyword evidence="5" id="KW-0443">Lipid metabolism</keyword>
<sequence length="400" mass="45051">MSMDDIGTADAARQPGHPVLARLLARIEYGRLIVVTPEGDRLVGRGRMDGPEAELRLHSHRLFRRMLWNGDLGFAEGYFAGDWSTPDLPRLLEFAAANLGAVGRTVARNPFAALASRIGHFRRTNTRAGSRRNIAFHYDLGNEFYRLWLDRSMTYSSALYEHARVETLEAAQDAKIARIATLLALEPGQRVLEIGCGWGALAARLAAAGAHVTAITLSTEQKAEAEARAARLGLAGRIEVRLQDYRDVTESFDRIVSIEMIEAVGARYWTDYFGALRARLARGGRAVVQAITIDEARFEDYRRRPDFIQRYVFPGGMLPTKTIMADEAARAGLRLTGAEFFGASYARTLAEWRRRFLEVWPMIEAMGFDQRFKRIWEYYLAYCEAGFRRGTIDVGLYVLE</sequence>
<dbReference type="PIRSF" id="PIRSF003085">
    <property type="entry name" value="CMAS"/>
    <property type="match status" value="1"/>
</dbReference>
<dbReference type="Gene3D" id="3.40.50.150">
    <property type="entry name" value="Vaccinia Virus protein VP39"/>
    <property type="match status" value="1"/>
</dbReference>
<dbReference type="CDD" id="cd02440">
    <property type="entry name" value="AdoMet_MTases"/>
    <property type="match status" value="1"/>
</dbReference>
<dbReference type="InterPro" id="IPR003333">
    <property type="entry name" value="CMAS"/>
</dbReference>
<dbReference type="SUPFAM" id="SSF53335">
    <property type="entry name" value="S-adenosyl-L-methionine-dependent methyltransferases"/>
    <property type="match status" value="1"/>
</dbReference>
<proteinExistence type="inferred from homology"/>
<dbReference type="PANTHER" id="PTHR43667:SF2">
    <property type="entry name" value="FATTY ACID C-METHYL TRANSFERASE"/>
    <property type="match status" value="1"/>
</dbReference>
<dbReference type="Proteomes" id="UP000523821">
    <property type="component" value="Unassembled WGS sequence"/>
</dbReference>
<dbReference type="InterPro" id="IPR029063">
    <property type="entry name" value="SAM-dependent_MTases_sf"/>
</dbReference>
<evidence type="ECO:0000256" key="3">
    <source>
        <dbReference type="ARBA" id="ARBA00022679"/>
    </source>
</evidence>
<dbReference type="PANTHER" id="PTHR43667">
    <property type="entry name" value="CYCLOPROPANE-FATTY-ACYL-PHOSPHOLIPID SYNTHASE"/>
    <property type="match status" value="1"/>
</dbReference>
<evidence type="ECO:0000313" key="7">
    <source>
        <dbReference type="EMBL" id="MBB5751514.1"/>
    </source>
</evidence>
<dbReference type="EC" id="2.1.1.79" evidence="7"/>
<accession>A0A7W9FKV8</accession>
<evidence type="ECO:0000256" key="1">
    <source>
        <dbReference type="ARBA" id="ARBA00010815"/>
    </source>
</evidence>
<evidence type="ECO:0000313" key="8">
    <source>
        <dbReference type="Proteomes" id="UP000523821"/>
    </source>
</evidence>